<feature type="transmembrane region" description="Helical" evidence="15">
    <location>
        <begin position="74"/>
        <end position="94"/>
    </location>
</feature>
<dbReference type="SUPFAM" id="SSF81660">
    <property type="entry name" value="Metal cation-transporting ATPase, ATP-binding domain N"/>
    <property type="match status" value="1"/>
</dbReference>
<dbReference type="Pfam" id="PF08282">
    <property type="entry name" value="Hydrolase_3"/>
    <property type="match status" value="1"/>
</dbReference>
<keyword evidence="13" id="KW-0406">Ion transport</keyword>
<evidence type="ECO:0000256" key="11">
    <source>
        <dbReference type="ARBA" id="ARBA00022967"/>
    </source>
</evidence>
<keyword evidence="8" id="KW-0106">Calcium</keyword>
<dbReference type="SMART" id="SM00831">
    <property type="entry name" value="Cation_ATPase_N"/>
    <property type="match status" value="1"/>
</dbReference>
<dbReference type="GO" id="GO:0005886">
    <property type="term" value="C:plasma membrane"/>
    <property type="evidence" value="ECO:0007669"/>
    <property type="project" value="TreeGrafter"/>
</dbReference>
<dbReference type="Pfam" id="PF00689">
    <property type="entry name" value="Cation_ATPase_C"/>
    <property type="match status" value="1"/>
</dbReference>
<feature type="transmembrane region" description="Helical" evidence="15">
    <location>
        <begin position="884"/>
        <end position="901"/>
    </location>
</feature>
<dbReference type="Gene3D" id="2.70.150.10">
    <property type="entry name" value="Calcium-transporting ATPase, cytoplasmic transduction domain A"/>
    <property type="match status" value="1"/>
</dbReference>
<evidence type="ECO:0000256" key="8">
    <source>
        <dbReference type="ARBA" id="ARBA00022837"/>
    </source>
</evidence>
<dbReference type="InterPro" id="IPR023298">
    <property type="entry name" value="ATPase_P-typ_TM_dom_sf"/>
</dbReference>
<dbReference type="Gene3D" id="1.20.1110.10">
    <property type="entry name" value="Calcium-transporting ATPase, transmembrane domain"/>
    <property type="match status" value="2"/>
</dbReference>
<evidence type="ECO:0000313" key="17">
    <source>
        <dbReference type="EMBL" id="PXV61907.1"/>
    </source>
</evidence>
<proteinExistence type="predicted"/>
<dbReference type="InterPro" id="IPR023214">
    <property type="entry name" value="HAD_sf"/>
</dbReference>
<dbReference type="RefSeq" id="WP_110311780.1">
    <property type="nucleotide sequence ID" value="NZ_QICL01000024.1"/>
</dbReference>
<dbReference type="EMBL" id="QICL01000024">
    <property type="protein sequence ID" value="PXV61907.1"/>
    <property type="molecule type" value="Genomic_DNA"/>
</dbReference>
<keyword evidence="11" id="KW-1278">Translocase</keyword>
<keyword evidence="3" id="KW-0813">Transport</keyword>
<dbReference type="Pfam" id="PF00690">
    <property type="entry name" value="Cation_ATPase_N"/>
    <property type="match status" value="1"/>
</dbReference>
<dbReference type="SUPFAM" id="SSF81665">
    <property type="entry name" value="Calcium ATPase, transmembrane domain M"/>
    <property type="match status" value="2"/>
</dbReference>
<name>A0A2V3PMI5_9BACT</name>
<gene>
    <name evidence="17" type="ORF">CLV62_12462</name>
</gene>
<dbReference type="Proteomes" id="UP000247973">
    <property type="component" value="Unassembled WGS sequence"/>
</dbReference>
<keyword evidence="18" id="KW-1185">Reference proteome</keyword>
<feature type="transmembrane region" description="Helical" evidence="15">
    <location>
        <begin position="922"/>
        <end position="942"/>
    </location>
</feature>
<feature type="transmembrane region" description="Helical" evidence="15">
    <location>
        <begin position="278"/>
        <end position="300"/>
    </location>
</feature>
<keyword evidence="4" id="KW-0109">Calcium transport</keyword>
<dbReference type="InterPro" id="IPR004014">
    <property type="entry name" value="ATPase_P-typ_cation-transptr_N"/>
</dbReference>
<reference evidence="17 18" key="1">
    <citation type="submission" date="2018-03" db="EMBL/GenBank/DDBJ databases">
        <title>Genomic Encyclopedia of Archaeal and Bacterial Type Strains, Phase II (KMG-II): from individual species to whole genera.</title>
        <authorList>
            <person name="Goeker M."/>
        </authorList>
    </citation>
    <scope>NUCLEOTIDE SEQUENCE [LARGE SCALE GENOMIC DNA]</scope>
    <source>
        <strain evidence="17 18">DSM 100214</strain>
    </source>
</reference>
<keyword evidence="7" id="KW-0547">Nucleotide-binding</keyword>
<dbReference type="SUPFAM" id="SSF81653">
    <property type="entry name" value="Calcium ATPase, transduction domain A"/>
    <property type="match status" value="1"/>
</dbReference>
<dbReference type="InterPro" id="IPR018303">
    <property type="entry name" value="ATPase_P-typ_P_site"/>
</dbReference>
<feature type="transmembrane region" description="Helical" evidence="15">
    <location>
        <begin position="957"/>
        <end position="977"/>
    </location>
</feature>
<dbReference type="GO" id="GO:0012505">
    <property type="term" value="C:endomembrane system"/>
    <property type="evidence" value="ECO:0007669"/>
    <property type="project" value="UniProtKB-SubCell"/>
</dbReference>
<evidence type="ECO:0000256" key="10">
    <source>
        <dbReference type="ARBA" id="ARBA00022842"/>
    </source>
</evidence>
<evidence type="ECO:0000256" key="1">
    <source>
        <dbReference type="ARBA" id="ARBA00004127"/>
    </source>
</evidence>
<evidence type="ECO:0000256" key="5">
    <source>
        <dbReference type="ARBA" id="ARBA00022692"/>
    </source>
</evidence>
<dbReference type="PROSITE" id="PS00154">
    <property type="entry name" value="ATPASE_E1_E2"/>
    <property type="match status" value="1"/>
</dbReference>
<comment type="caution">
    <text evidence="17">The sequence shown here is derived from an EMBL/GenBank/DDBJ whole genome shotgun (WGS) entry which is preliminary data.</text>
</comment>
<dbReference type="Pfam" id="PF00122">
    <property type="entry name" value="E1-E2_ATPase"/>
    <property type="match status" value="1"/>
</dbReference>
<keyword evidence="12 15" id="KW-1133">Transmembrane helix</keyword>
<dbReference type="Pfam" id="PF13246">
    <property type="entry name" value="Cation_ATPase"/>
    <property type="match status" value="1"/>
</dbReference>
<dbReference type="Gene3D" id="3.40.50.1000">
    <property type="entry name" value="HAD superfamily/HAD-like"/>
    <property type="match status" value="1"/>
</dbReference>
<dbReference type="GO" id="GO:0046872">
    <property type="term" value="F:metal ion binding"/>
    <property type="evidence" value="ECO:0007669"/>
    <property type="project" value="UniProtKB-KW"/>
</dbReference>
<evidence type="ECO:0000259" key="16">
    <source>
        <dbReference type="SMART" id="SM00831"/>
    </source>
</evidence>
<feature type="transmembrane region" description="Helical" evidence="15">
    <location>
        <begin position="847"/>
        <end position="864"/>
    </location>
</feature>
<dbReference type="GO" id="GO:0005524">
    <property type="term" value="F:ATP binding"/>
    <property type="evidence" value="ECO:0007669"/>
    <property type="project" value="UniProtKB-KW"/>
</dbReference>
<feature type="transmembrane region" description="Helical" evidence="15">
    <location>
        <begin position="770"/>
        <end position="791"/>
    </location>
</feature>
<accession>A0A2V3PMI5</accession>
<evidence type="ECO:0000256" key="2">
    <source>
        <dbReference type="ARBA" id="ARBA00012790"/>
    </source>
</evidence>
<dbReference type="InterPro" id="IPR059000">
    <property type="entry name" value="ATPase_P-type_domA"/>
</dbReference>
<dbReference type="NCBIfam" id="TIGR01517">
    <property type="entry name" value="ATPase-IIB_Ca"/>
    <property type="match status" value="1"/>
</dbReference>
<keyword evidence="5 15" id="KW-0812">Transmembrane</keyword>
<dbReference type="GO" id="GO:0005388">
    <property type="term" value="F:P-type calcium transporter activity"/>
    <property type="evidence" value="ECO:0007669"/>
    <property type="project" value="UniProtKB-EC"/>
</dbReference>
<dbReference type="AlphaFoldDB" id="A0A2V3PMI5"/>
<evidence type="ECO:0000256" key="12">
    <source>
        <dbReference type="ARBA" id="ARBA00022989"/>
    </source>
</evidence>
<feature type="transmembrane region" description="Helical" evidence="15">
    <location>
        <begin position="321"/>
        <end position="342"/>
    </location>
</feature>
<dbReference type="SUPFAM" id="SSF56784">
    <property type="entry name" value="HAD-like"/>
    <property type="match status" value="1"/>
</dbReference>
<keyword evidence="14 15" id="KW-0472">Membrane</keyword>
<evidence type="ECO:0000256" key="6">
    <source>
        <dbReference type="ARBA" id="ARBA00022723"/>
    </source>
</evidence>
<feature type="transmembrane region" description="Helical" evidence="15">
    <location>
        <begin position="362"/>
        <end position="390"/>
    </location>
</feature>
<dbReference type="InterPro" id="IPR001757">
    <property type="entry name" value="P_typ_ATPase"/>
</dbReference>
<dbReference type="InterPro" id="IPR044492">
    <property type="entry name" value="P_typ_ATPase_HD_dom"/>
</dbReference>
<sequence>MEQKNHRTGLTDAQVLESRKKYGENILTPPEKEPLWKLFLEKFEDPIIRILLIAAFLSLGIAIVEHITKGVGHYSETIGIFCAIFLATGVAFWFELDANKKFDVLNQVNDDDLVMVIRNNNVCQVSKRDVVVGDTVLLEIGNEVPADGELVEAVTMQMDESCLTGEPSIDKTIDPKEFEDGVTYPSNYVLRGTKVINGHGAMVVAKVGDATEFGQVAEKSAEMVEGQTPLNRQLDSLAKFIGVVGMVLAALTFTVLFVKDIFFNESPDAPQYSLGQLGLVGAVIIGAVIALSKVWMPILYDAFELMGKDKEIPDSVENGGWFKWLGFGVLAFIVLAVIGYAFGVNPLEPTSWVSLDTAGHILQYFMVAVTLVVVAVPEGLPMSVTLSLALSMRRMLKANNLVRKMHACETMGATTVICTDKTGTLTQNQMQVSYTNFYSLHDQKLGDNEISKMIVEHIATNSTAFLDYSDPAKAKALGNPTEGALLLWLHSNNINYLDERESTKIVEQLPFSTERKYMATIVESNTSAKSRKIMYIKGAPEIVLGKCSVVETENGSVPVSELREQIEEQLLQYQNQAMRTLGFAYKIADDSTSIDAHDKDFIFQGITAISDPVRADVPAAVTECLQACIGVKIVTGDTYATAREIGRQIGIWKDGEDSDLNIITGPDFEALSDQEALNRIKGLKIMCRARPSDKQRLVSLLKQSGEIVAVTGDGTNDAPALNHADVGLSMGSGTSVAKEASDITLLDDSFSSIAVAVMWGRSLYQNIQRFILFQLTINVAALLLVFLGSIFGHELPLTVTQMLWVNLIMDTFAAGALASLPPNPNVMNEKPRKNTDFIITPPMRSKILFVGLVFVGILMAMLFYFNVQANLDTFFDYIDAENRYAYFLSYFFTVFVLLQFWNMFNAKAFQTGKSAFAGMNDSFGFIIVAGIILAGQVLIVTFGGDVFRTVPLLIKDWGIIIGATSFVLWIGELFRLFQKK</sequence>
<dbReference type="InterPro" id="IPR006408">
    <property type="entry name" value="P-type_ATPase_IIB"/>
</dbReference>
<dbReference type="PANTHER" id="PTHR24093:SF369">
    <property type="entry name" value="CALCIUM-TRANSPORTING ATPASE"/>
    <property type="match status" value="1"/>
</dbReference>
<dbReference type="OrthoDB" id="1521937at2"/>
<comment type="subcellular location">
    <subcellularLocation>
        <location evidence="1">Endomembrane system</location>
        <topology evidence="1">Multi-pass membrane protein</topology>
    </subcellularLocation>
</comment>
<dbReference type="SFLD" id="SFLDG00002">
    <property type="entry name" value="C1.7:_P-type_atpase_like"/>
    <property type="match status" value="1"/>
</dbReference>
<dbReference type="SFLD" id="SFLDS00003">
    <property type="entry name" value="Haloacid_Dehalogenase"/>
    <property type="match status" value="1"/>
</dbReference>
<dbReference type="NCBIfam" id="TIGR01494">
    <property type="entry name" value="ATPase_P-type"/>
    <property type="match status" value="2"/>
</dbReference>
<dbReference type="Gene3D" id="3.40.1110.10">
    <property type="entry name" value="Calcium-transporting ATPase, cytoplasmic domain N"/>
    <property type="match status" value="1"/>
</dbReference>
<evidence type="ECO:0000256" key="4">
    <source>
        <dbReference type="ARBA" id="ARBA00022568"/>
    </source>
</evidence>
<feature type="transmembrane region" description="Helical" evidence="15">
    <location>
        <begin position="237"/>
        <end position="258"/>
    </location>
</feature>
<dbReference type="FunFam" id="3.40.50.1000:FF:000129">
    <property type="entry name" value="Calcium-translocating P-type ATPase PMCA-type"/>
    <property type="match status" value="1"/>
</dbReference>
<evidence type="ECO:0000256" key="3">
    <source>
        <dbReference type="ARBA" id="ARBA00022448"/>
    </source>
</evidence>
<dbReference type="InterPro" id="IPR036412">
    <property type="entry name" value="HAD-like_sf"/>
</dbReference>
<feature type="transmembrane region" description="Helical" evidence="15">
    <location>
        <begin position="803"/>
        <end position="826"/>
    </location>
</feature>
<feature type="domain" description="Cation-transporting P-type ATPase N-terminal" evidence="16">
    <location>
        <begin position="1"/>
        <end position="63"/>
    </location>
</feature>
<organism evidence="17 18">
    <name type="scientific">Dysgonomonas alginatilytica</name>
    <dbReference type="NCBI Taxonomy" id="1605892"/>
    <lineage>
        <taxon>Bacteria</taxon>
        <taxon>Pseudomonadati</taxon>
        <taxon>Bacteroidota</taxon>
        <taxon>Bacteroidia</taxon>
        <taxon>Bacteroidales</taxon>
        <taxon>Dysgonomonadaceae</taxon>
        <taxon>Dysgonomonas</taxon>
    </lineage>
</organism>
<evidence type="ECO:0000256" key="9">
    <source>
        <dbReference type="ARBA" id="ARBA00022840"/>
    </source>
</evidence>
<keyword evidence="9" id="KW-0067">ATP-binding</keyword>
<keyword evidence="6" id="KW-0479">Metal-binding</keyword>
<dbReference type="InterPro" id="IPR006068">
    <property type="entry name" value="ATPase_P-typ_cation-transptr_C"/>
</dbReference>
<evidence type="ECO:0000256" key="13">
    <source>
        <dbReference type="ARBA" id="ARBA00023065"/>
    </source>
</evidence>
<dbReference type="PRINTS" id="PR00120">
    <property type="entry name" value="HATPASE"/>
</dbReference>
<dbReference type="EC" id="7.2.2.10" evidence="2"/>
<dbReference type="SFLD" id="SFLDF00027">
    <property type="entry name" value="p-type_atpase"/>
    <property type="match status" value="1"/>
</dbReference>
<evidence type="ECO:0000256" key="7">
    <source>
        <dbReference type="ARBA" id="ARBA00022741"/>
    </source>
</evidence>
<dbReference type="InterPro" id="IPR008250">
    <property type="entry name" value="ATPase_P-typ_transduc_dom_A_sf"/>
</dbReference>
<keyword evidence="10" id="KW-0460">Magnesium</keyword>
<dbReference type="PANTHER" id="PTHR24093">
    <property type="entry name" value="CATION TRANSPORTING ATPASE"/>
    <property type="match status" value="1"/>
</dbReference>
<evidence type="ECO:0000256" key="15">
    <source>
        <dbReference type="SAM" id="Phobius"/>
    </source>
</evidence>
<feature type="transmembrane region" description="Helical" evidence="15">
    <location>
        <begin position="47"/>
        <end position="68"/>
    </location>
</feature>
<evidence type="ECO:0000256" key="14">
    <source>
        <dbReference type="ARBA" id="ARBA00023136"/>
    </source>
</evidence>
<dbReference type="PRINTS" id="PR00119">
    <property type="entry name" value="CATATPASE"/>
</dbReference>
<dbReference type="InterPro" id="IPR023299">
    <property type="entry name" value="ATPase_P-typ_cyto_dom_N"/>
</dbReference>
<protein>
    <recommendedName>
        <fullName evidence="2">P-type Ca(2+) transporter</fullName>
        <ecNumber evidence="2">7.2.2.10</ecNumber>
    </recommendedName>
</protein>
<dbReference type="GO" id="GO:0016887">
    <property type="term" value="F:ATP hydrolysis activity"/>
    <property type="evidence" value="ECO:0007669"/>
    <property type="project" value="InterPro"/>
</dbReference>
<evidence type="ECO:0000313" key="18">
    <source>
        <dbReference type="Proteomes" id="UP000247973"/>
    </source>
</evidence>